<sequence>MKDDVVMRLLREVKSGRVNIDDARMMLEDVTISEDSYVAAVDHGVFNDPEPGTIVRASIAPSGDSWLIIIVGLWGLLWTLYWAGALSYGLFNNWDQQILSFNCGMTLLTVIIMGIVYLKYVLPDVVMVKYRRNKYITYNDPDAWKEYEV</sequence>
<keyword evidence="1" id="KW-1133">Transmembrane helix</keyword>
<proteinExistence type="predicted"/>
<organism evidence="2">
    <name type="scientific">uncultured marine group II/III euryarchaeote AD1000_31_D05</name>
    <dbReference type="NCBI Taxonomy" id="1457753"/>
    <lineage>
        <taxon>Archaea</taxon>
        <taxon>Methanobacteriati</taxon>
        <taxon>Methanobacteriota</taxon>
        <taxon>environmental samples</taxon>
    </lineage>
</organism>
<dbReference type="AlphaFoldDB" id="A0A075FP99"/>
<protein>
    <submittedName>
        <fullName evidence="2">Uncharacterized protein</fullName>
    </submittedName>
</protein>
<reference evidence="2" key="1">
    <citation type="journal article" date="2014" name="Genome Biol. Evol.">
        <title>Pangenome evidence for extensive interdomain horizontal transfer affecting lineage core and shell genes in uncultured planktonic thaumarchaeota and euryarchaeota.</title>
        <authorList>
            <person name="Deschamps P."/>
            <person name="Zivanovic Y."/>
            <person name="Moreira D."/>
            <person name="Rodriguez-Valera F."/>
            <person name="Lopez-Garcia P."/>
        </authorList>
    </citation>
    <scope>NUCLEOTIDE SEQUENCE</scope>
</reference>
<name>A0A075FP99_9EURY</name>
<keyword evidence="1" id="KW-0472">Membrane</keyword>
<accession>A0A075FP99</accession>
<feature type="transmembrane region" description="Helical" evidence="1">
    <location>
        <begin position="97"/>
        <end position="122"/>
    </location>
</feature>
<dbReference type="EMBL" id="KF900384">
    <property type="protein sequence ID" value="AIE93043.1"/>
    <property type="molecule type" value="Genomic_DNA"/>
</dbReference>
<feature type="transmembrane region" description="Helical" evidence="1">
    <location>
        <begin position="66"/>
        <end position="91"/>
    </location>
</feature>
<evidence type="ECO:0000256" key="1">
    <source>
        <dbReference type="SAM" id="Phobius"/>
    </source>
</evidence>
<keyword evidence="1" id="KW-0812">Transmembrane</keyword>
<evidence type="ECO:0000313" key="2">
    <source>
        <dbReference type="EMBL" id="AIE93043.1"/>
    </source>
</evidence>